<evidence type="ECO:0000313" key="9">
    <source>
        <dbReference type="Proteomes" id="UP000005695"/>
    </source>
</evidence>
<evidence type="ECO:0000256" key="5">
    <source>
        <dbReference type="ARBA" id="ARBA00023136"/>
    </source>
</evidence>
<comment type="subunit">
    <text evidence="6">HflC and HflK may interact to form a multimeric complex.</text>
</comment>
<comment type="caution">
    <text evidence="8">The sequence shown here is derived from an EMBL/GenBank/DDBJ whole genome shotgun (WGS) entry which is preliminary data.</text>
</comment>
<dbReference type="NCBIfam" id="TIGR01933">
    <property type="entry name" value="hflK"/>
    <property type="match status" value="1"/>
</dbReference>
<dbReference type="RefSeq" id="WP_006001855.1">
    <property type="nucleotide sequence ID" value="NZ_AAEW02000015.1"/>
</dbReference>
<keyword evidence="5 6" id="KW-0472">Membrane</keyword>
<evidence type="ECO:0000256" key="4">
    <source>
        <dbReference type="ARBA" id="ARBA00022989"/>
    </source>
</evidence>
<name>Q1JXH4_DESA6</name>
<comment type="subcellular location">
    <subcellularLocation>
        <location evidence="1">Membrane</location>
        <topology evidence="1">Single-pass membrane protein</topology>
    </subcellularLocation>
</comment>
<keyword evidence="9" id="KW-1185">Reference proteome</keyword>
<organism evidence="8 9">
    <name type="scientific">Desulfuromonas acetoxidans (strain DSM 684 / 11070)</name>
    <dbReference type="NCBI Taxonomy" id="281689"/>
    <lineage>
        <taxon>Bacteria</taxon>
        <taxon>Pseudomonadati</taxon>
        <taxon>Thermodesulfobacteriota</taxon>
        <taxon>Desulfuromonadia</taxon>
        <taxon>Desulfuromonadales</taxon>
        <taxon>Desulfuromonadaceae</taxon>
        <taxon>Desulfuromonas</taxon>
    </lineage>
</organism>
<dbReference type="AlphaFoldDB" id="Q1JXH4"/>
<dbReference type="Gene3D" id="3.30.479.30">
    <property type="entry name" value="Band 7 domain"/>
    <property type="match status" value="1"/>
</dbReference>
<gene>
    <name evidence="8" type="ORF">Dace_0766</name>
</gene>
<dbReference type="GO" id="GO:0016020">
    <property type="term" value="C:membrane"/>
    <property type="evidence" value="ECO:0007669"/>
    <property type="project" value="UniProtKB-SubCell"/>
</dbReference>
<dbReference type="InterPro" id="IPR010201">
    <property type="entry name" value="HflK"/>
</dbReference>
<evidence type="ECO:0000259" key="7">
    <source>
        <dbReference type="SMART" id="SM00244"/>
    </source>
</evidence>
<reference evidence="8" key="2">
    <citation type="submission" date="2006-05" db="EMBL/GenBank/DDBJ databases">
        <title>Sequencing of the draft genome and assembly of Desulfuromonas acetoxidans DSM 684.</title>
        <authorList>
            <consortium name="US DOE Joint Genome Institute (JGI-PGF)"/>
            <person name="Copeland A."/>
            <person name="Lucas S."/>
            <person name="Lapidus A."/>
            <person name="Barry K."/>
            <person name="Detter J.C."/>
            <person name="Glavina del Rio T."/>
            <person name="Hammon N."/>
            <person name="Israni S."/>
            <person name="Dalin E."/>
            <person name="Tice H."/>
            <person name="Bruce D."/>
            <person name="Pitluck S."/>
            <person name="Richardson P."/>
        </authorList>
    </citation>
    <scope>NUCLEOTIDE SEQUENCE [LARGE SCALE GENOMIC DNA]</scope>
    <source>
        <strain evidence="8">DSM 684</strain>
    </source>
</reference>
<evidence type="ECO:0000256" key="3">
    <source>
        <dbReference type="ARBA" id="ARBA00022692"/>
    </source>
</evidence>
<dbReference type="PANTHER" id="PTHR43327">
    <property type="entry name" value="STOMATIN-LIKE PROTEIN 2, MITOCHONDRIAL"/>
    <property type="match status" value="1"/>
</dbReference>
<evidence type="ECO:0000256" key="2">
    <source>
        <dbReference type="ARBA" id="ARBA00006971"/>
    </source>
</evidence>
<dbReference type="SUPFAM" id="SSF117892">
    <property type="entry name" value="Band 7/SPFH domain"/>
    <property type="match status" value="1"/>
</dbReference>
<protein>
    <recommendedName>
        <fullName evidence="6">Protein HflK</fullName>
    </recommendedName>
</protein>
<dbReference type="Proteomes" id="UP000005695">
    <property type="component" value="Unassembled WGS sequence"/>
</dbReference>
<feature type="domain" description="Band 7" evidence="7">
    <location>
        <begin position="50"/>
        <end position="231"/>
    </location>
</feature>
<comment type="function">
    <text evidence="6">HflC and HflK could encode or regulate a protease.</text>
</comment>
<evidence type="ECO:0000256" key="6">
    <source>
        <dbReference type="RuleBase" id="RU364113"/>
    </source>
</evidence>
<dbReference type="PANTHER" id="PTHR43327:SF2">
    <property type="entry name" value="MODULATOR OF FTSH PROTEASE HFLK"/>
    <property type="match status" value="1"/>
</dbReference>
<dbReference type="Pfam" id="PF01145">
    <property type="entry name" value="Band_7"/>
    <property type="match status" value="1"/>
</dbReference>
<dbReference type="EMBL" id="AAEW02000015">
    <property type="protein sequence ID" value="EAT14988.1"/>
    <property type="molecule type" value="Genomic_DNA"/>
</dbReference>
<proteinExistence type="inferred from homology"/>
<sequence>MSQSPWEPKQDPLEQALRMAAKKIKTSGGPPKKLIIGLVIVFLVVIGGQSAFYKVDTEETGVLLRLGKSIGTAPPGLHMKLPFGIDQVYRVKTGRVLKEEFGFRTEQAGIRTTYSNRDYSEESLTLTGDLNVSDVEWIVQYQIVDPEKYLFNIADPRATIRDLSEAEVRRIIGNSNVTQVLTTERAYLAMAVEKGLQDILNSYNIGIRVVTVKFQDVNPPDQVKAAFNEVNEAEQQKESLIFQAREQYNREVPKARGVARSRILEAEGYALERINSAKGEAERFNSLVAEYRKAPKVTKQRLFLETMDKILPKVDEIYVVDDKSGGILPLLPLGKQNMNGGAK</sequence>
<evidence type="ECO:0000256" key="1">
    <source>
        <dbReference type="ARBA" id="ARBA00004167"/>
    </source>
</evidence>
<evidence type="ECO:0000313" key="8">
    <source>
        <dbReference type="EMBL" id="EAT14988.1"/>
    </source>
</evidence>
<keyword evidence="4 6" id="KW-1133">Transmembrane helix</keyword>
<dbReference type="InterPro" id="IPR036013">
    <property type="entry name" value="Band_7/SPFH_dom_sf"/>
</dbReference>
<feature type="transmembrane region" description="Helical" evidence="6">
    <location>
        <begin position="34"/>
        <end position="53"/>
    </location>
</feature>
<dbReference type="CDD" id="cd03404">
    <property type="entry name" value="SPFH_HflK"/>
    <property type="match status" value="1"/>
</dbReference>
<keyword evidence="3 6" id="KW-0812">Transmembrane</keyword>
<dbReference type="InterPro" id="IPR050710">
    <property type="entry name" value="Band7/mec-2_domain"/>
</dbReference>
<accession>Q1JXH4</accession>
<comment type="similarity">
    <text evidence="2 6">Belongs to the band 7/mec-2 family. HflK subfamily.</text>
</comment>
<dbReference type="InterPro" id="IPR001107">
    <property type="entry name" value="Band_7"/>
</dbReference>
<dbReference type="SMART" id="SM00244">
    <property type="entry name" value="PHB"/>
    <property type="match status" value="1"/>
</dbReference>
<reference evidence="8" key="1">
    <citation type="submission" date="2006-05" db="EMBL/GenBank/DDBJ databases">
        <title>Annotation of the draft genome assembly of Desulfuromonas acetoxidans DSM 684.</title>
        <authorList>
            <consortium name="US DOE Joint Genome Institute (JGI-ORNL)"/>
            <person name="Larimer F."/>
            <person name="Land M."/>
            <person name="Hauser L."/>
        </authorList>
    </citation>
    <scope>NUCLEOTIDE SEQUENCE [LARGE SCALE GENOMIC DNA]</scope>
    <source>
        <strain evidence="8">DSM 684</strain>
    </source>
</reference>